<dbReference type="InterPro" id="IPR006949">
    <property type="entry name" value="Barrel_Baseplate_J-like"/>
</dbReference>
<dbReference type="AlphaFoldDB" id="A0A841L3A3"/>
<dbReference type="Pfam" id="PF26079">
    <property type="entry name" value="Baseplate_J_C"/>
    <property type="match status" value="1"/>
</dbReference>
<evidence type="ECO:0000313" key="6">
    <source>
        <dbReference type="Proteomes" id="UP000579281"/>
    </source>
</evidence>
<keyword evidence="6" id="KW-1185">Reference proteome</keyword>
<reference evidence="5 6" key="1">
    <citation type="submission" date="2020-08" db="EMBL/GenBank/DDBJ databases">
        <title>Genomic Encyclopedia of Type Strains, Phase IV (KMG-IV): sequencing the most valuable type-strain genomes for metagenomic binning, comparative biology and taxonomic classification.</title>
        <authorList>
            <person name="Goeker M."/>
        </authorList>
    </citation>
    <scope>NUCLEOTIDE SEQUENCE [LARGE SCALE GENOMIC DNA]</scope>
    <source>
        <strain evidence="5 6">DSM 103526</strain>
    </source>
</reference>
<dbReference type="PANTHER" id="PTHR37829">
    <property type="entry name" value="PHAGE-LIKE ELEMENT PBSX PROTEIN XKDT"/>
    <property type="match status" value="1"/>
</dbReference>
<dbReference type="InterPro" id="IPR058531">
    <property type="entry name" value="Baseplate_J_M"/>
</dbReference>
<proteinExistence type="inferred from homology"/>
<dbReference type="EMBL" id="JACHEN010000044">
    <property type="protein sequence ID" value="MBB6218650.1"/>
    <property type="molecule type" value="Genomic_DNA"/>
</dbReference>
<dbReference type="Proteomes" id="UP000579281">
    <property type="component" value="Unassembled WGS sequence"/>
</dbReference>
<evidence type="ECO:0000256" key="1">
    <source>
        <dbReference type="ARBA" id="ARBA00038087"/>
    </source>
</evidence>
<dbReference type="InterPro" id="IPR058530">
    <property type="entry name" value="Baseplate_J-like_C"/>
</dbReference>
<feature type="domain" description="Baseplate J-like C-terminal" evidence="4">
    <location>
        <begin position="268"/>
        <end position="356"/>
    </location>
</feature>
<comment type="similarity">
    <text evidence="1">Belongs to the Mu gp47/PBSX XkdT family.</text>
</comment>
<evidence type="ECO:0000259" key="2">
    <source>
        <dbReference type="Pfam" id="PF04865"/>
    </source>
</evidence>
<dbReference type="Pfam" id="PF26078">
    <property type="entry name" value="Baseplate_J_M"/>
    <property type="match status" value="1"/>
</dbReference>
<organism evidence="5 6">
    <name type="scientific">Anaerosolibacter carboniphilus</name>
    <dbReference type="NCBI Taxonomy" id="1417629"/>
    <lineage>
        <taxon>Bacteria</taxon>
        <taxon>Bacillati</taxon>
        <taxon>Bacillota</taxon>
        <taxon>Clostridia</taxon>
        <taxon>Peptostreptococcales</taxon>
        <taxon>Thermotaleaceae</taxon>
        <taxon>Anaerosolibacter</taxon>
    </lineage>
</organism>
<feature type="domain" description="Baseplate J-like central" evidence="3">
    <location>
        <begin position="182"/>
        <end position="262"/>
    </location>
</feature>
<feature type="domain" description="Baseplate protein J-like barrel" evidence="2">
    <location>
        <begin position="88"/>
        <end position="152"/>
    </location>
</feature>
<sequence length="358" mass="39126">MFEDMTYEYILQRMLDRVPNDVDKRSGSIIYDALAPAAAELAQVYIDLQFMENRTYADTATSDDLTRRAAERGINRKAATKAVRKGIFTGNGDTPFNVPIGSRFSGDDLNFTVIEKITDGEFKLECEVPGEAGNGYIGQLLPIEYINGLSTANMTDILIPGEDEEGDDSLRKRYFDNLDSQAFGGNVADYREKVNDLDGVGGVKVYPVWAGGGTVKLVIIDSIFNKPSDILIDAVQTAMDPVENQGEGIGLAPIGHVLTVVGADESIVDIESHITFQSGYVWADVKPNVEAVIQEYFSELRQGWANAEILIIRISQLETRILNIPGVLDVQDTKINGIAQNLVLDGVEIPVLGEVTSI</sequence>
<name>A0A841L3A3_9FIRM</name>
<evidence type="ECO:0000259" key="4">
    <source>
        <dbReference type="Pfam" id="PF26079"/>
    </source>
</evidence>
<dbReference type="RefSeq" id="WP_184313311.1">
    <property type="nucleotide sequence ID" value="NZ_JACHEN010000044.1"/>
</dbReference>
<evidence type="ECO:0000259" key="3">
    <source>
        <dbReference type="Pfam" id="PF26078"/>
    </source>
</evidence>
<protein>
    <submittedName>
        <fullName evidence="5">Putative phage protein gp47/JayE</fullName>
    </submittedName>
</protein>
<dbReference type="InterPro" id="IPR052399">
    <property type="entry name" value="Phage_Baseplate_Assmbl_Protein"/>
</dbReference>
<comment type="caution">
    <text evidence="5">The sequence shown here is derived from an EMBL/GenBank/DDBJ whole genome shotgun (WGS) entry which is preliminary data.</text>
</comment>
<accession>A0A841L3A3</accession>
<dbReference type="PANTHER" id="PTHR37829:SF3">
    <property type="entry name" value="PROTEIN JAYE-RELATED"/>
    <property type="match status" value="1"/>
</dbReference>
<gene>
    <name evidence="5" type="ORF">HNQ80_004824</name>
</gene>
<evidence type="ECO:0000313" key="5">
    <source>
        <dbReference type="EMBL" id="MBB6218650.1"/>
    </source>
</evidence>
<dbReference type="Pfam" id="PF04865">
    <property type="entry name" value="Baseplate_J"/>
    <property type="match status" value="1"/>
</dbReference>